<protein>
    <submittedName>
        <fullName evidence="2">Uncharacterized protein</fullName>
    </submittedName>
</protein>
<keyword evidence="1" id="KW-0812">Transmembrane</keyword>
<gene>
    <name evidence="2" type="ORF">ACFO8Q_09555</name>
</gene>
<evidence type="ECO:0000313" key="3">
    <source>
        <dbReference type="Proteomes" id="UP001596002"/>
    </source>
</evidence>
<keyword evidence="1" id="KW-1133">Transmembrane helix</keyword>
<dbReference type="EMBL" id="JBHSHC010000079">
    <property type="protein sequence ID" value="MFC4767606.1"/>
    <property type="molecule type" value="Genomic_DNA"/>
</dbReference>
<name>A0ABV9PZC3_9BACL</name>
<feature type="transmembrane region" description="Helical" evidence="1">
    <location>
        <begin position="120"/>
        <end position="138"/>
    </location>
</feature>
<feature type="transmembrane region" description="Helical" evidence="1">
    <location>
        <begin position="61"/>
        <end position="80"/>
    </location>
</feature>
<organism evidence="2 3">
    <name type="scientific">Effusibacillus consociatus</name>
    <dbReference type="NCBI Taxonomy" id="1117041"/>
    <lineage>
        <taxon>Bacteria</taxon>
        <taxon>Bacillati</taxon>
        <taxon>Bacillota</taxon>
        <taxon>Bacilli</taxon>
        <taxon>Bacillales</taxon>
        <taxon>Alicyclobacillaceae</taxon>
        <taxon>Effusibacillus</taxon>
    </lineage>
</organism>
<sequence>MSVFLLEILAILIFIKWADLTRIRELFPLVLTGVYARFLEHYIIVDWLHIWKVHGSKWMDLWIPITADLTVWPVICYLFVQFLPEKRRWLYGGMFVAIMYTYLQILLWRDVYSIKQGWNLWISPVGDSLYFLLIYLTWRWLRQSQKVQTNQKKYKVS</sequence>
<evidence type="ECO:0000256" key="1">
    <source>
        <dbReference type="SAM" id="Phobius"/>
    </source>
</evidence>
<proteinExistence type="predicted"/>
<feature type="transmembrane region" description="Helical" evidence="1">
    <location>
        <begin position="89"/>
        <end position="108"/>
    </location>
</feature>
<dbReference type="RefSeq" id="WP_380025528.1">
    <property type="nucleotide sequence ID" value="NZ_JBHSHC010000079.1"/>
</dbReference>
<evidence type="ECO:0000313" key="2">
    <source>
        <dbReference type="EMBL" id="MFC4767606.1"/>
    </source>
</evidence>
<keyword evidence="1" id="KW-0472">Membrane</keyword>
<keyword evidence="3" id="KW-1185">Reference proteome</keyword>
<accession>A0ABV9PZC3</accession>
<reference evidence="3" key="1">
    <citation type="journal article" date="2019" name="Int. J. Syst. Evol. Microbiol.">
        <title>The Global Catalogue of Microorganisms (GCM) 10K type strain sequencing project: providing services to taxonomists for standard genome sequencing and annotation.</title>
        <authorList>
            <consortium name="The Broad Institute Genomics Platform"/>
            <consortium name="The Broad Institute Genome Sequencing Center for Infectious Disease"/>
            <person name="Wu L."/>
            <person name="Ma J."/>
        </authorList>
    </citation>
    <scope>NUCLEOTIDE SEQUENCE [LARGE SCALE GENOMIC DNA]</scope>
    <source>
        <strain evidence="3">WYCCWR 12678</strain>
    </source>
</reference>
<comment type="caution">
    <text evidence="2">The sequence shown here is derived from an EMBL/GenBank/DDBJ whole genome shotgun (WGS) entry which is preliminary data.</text>
</comment>
<dbReference type="Proteomes" id="UP001596002">
    <property type="component" value="Unassembled WGS sequence"/>
</dbReference>